<comment type="subunit">
    <text evidence="9">Homodimer.</text>
</comment>
<keyword evidence="3 9" id="KW-0698">rRNA processing</keyword>
<dbReference type="PROSITE" id="PS50142">
    <property type="entry name" value="RNASE_3_2"/>
    <property type="match status" value="1"/>
</dbReference>
<proteinExistence type="inferred from homology"/>
<comment type="similarity">
    <text evidence="2">Belongs to the ribonuclease III family.</text>
</comment>
<dbReference type="GO" id="GO:0046872">
    <property type="term" value="F:metal ion binding"/>
    <property type="evidence" value="ECO:0007669"/>
    <property type="project" value="UniProtKB-KW"/>
</dbReference>
<dbReference type="EC" id="3.1.26.3" evidence="9"/>
<evidence type="ECO:0000313" key="13">
    <source>
        <dbReference type="Proteomes" id="UP001165306"/>
    </source>
</evidence>
<keyword evidence="9" id="KW-0699">rRNA-binding</keyword>
<name>A0AA41WED3_9BACT</name>
<evidence type="ECO:0000259" key="11">
    <source>
        <dbReference type="PROSITE" id="PS50142"/>
    </source>
</evidence>
<dbReference type="InterPro" id="IPR014720">
    <property type="entry name" value="dsRBD_dom"/>
</dbReference>
<keyword evidence="13" id="KW-1185">Reference proteome</keyword>
<evidence type="ECO:0000256" key="3">
    <source>
        <dbReference type="ARBA" id="ARBA00022552"/>
    </source>
</evidence>
<dbReference type="PANTHER" id="PTHR11207:SF0">
    <property type="entry name" value="RIBONUCLEASE 3"/>
    <property type="match status" value="1"/>
</dbReference>
<evidence type="ECO:0000256" key="6">
    <source>
        <dbReference type="ARBA" id="ARBA00022759"/>
    </source>
</evidence>
<feature type="binding site" evidence="9">
    <location>
        <position position="65"/>
    </location>
    <ligand>
        <name>Mg(2+)</name>
        <dbReference type="ChEBI" id="CHEBI:18420"/>
    </ligand>
</feature>
<dbReference type="SUPFAM" id="SSF69065">
    <property type="entry name" value="RNase III domain-like"/>
    <property type="match status" value="1"/>
</dbReference>
<dbReference type="Pfam" id="PF00035">
    <property type="entry name" value="dsrm"/>
    <property type="match status" value="1"/>
</dbReference>
<dbReference type="Proteomes" id="UP001165306">
    <property type="component" value="Unassembled WGS sequence"/>
</dbReference>
<dbReference type="CDD" id="cd10845">
    <property type="entry name" value="DSRM_RNAse_III_family"/>
    <property type="match status" value="1"/>
</dbReference>
<dbReference type="SUPFAM" id="SSF54768">
    <property type="entry name" value="dsRNA-binding domain-like"/>
    <property type="match status" value="1"/>
</dbReference>
<dbReference type="GO" id="GO:0008033">
    <property type="term" value="P:tRNA processing"/>
    <property type="evidence" value="ECO:0007669"/>
    <property type="project" value="UniProtKB-KW"/>
</dbReference>
<dbReference type="Gene3D" id="1.10.1520.10">
    <property type="entry name" value="Ribonuclease III domain"/>
    <property type="match status" value="1"/>
</dbReference>
<sequence>MMTSLAKAREAWQQPDTRLQQAAGRIGVRFRNLELLRQSLTHLSYVNELSPHLRDAVRQSNERLEFLGDAVLSLLVAEFLFRRYPDAPEGELTAYRTALVRTQTLARWARQLGLDDVLYLGRGEQPEPGRPVSERILAGAFEAVLGAIYLDRGIGVARRFLIRLLEAEADERISVHQEANYKGRLQELTQERLHITPVYRTIAVSGPAHQRTFTAEVLIGERPLGVGHGPSKRAAEQEAARRAIERLMAEGVDRDHGAL</sequence>
<dbReference type="RefSeq" id="WP_284056272.1">
    <property type="nucleotide sequence ID" value="NZ_JAMSLR010000003.1"/>
</dbReference>
<dbReference type="GO" id="GO:0010468">
    <property type="term" value="P:regulation of gene expression"/>
    <property type="evidence" value="ECO:0007669"/>
    <property type="project" value="TreeGrafter"/>
</dbReference>
<feature type="binding site" evidence="9">
    <location>
        <position position="142"/>
    </location>
    <ligand>
        <name>Mg(2+)</name>
        <dbReference type="ChEBI" id="CHEBI:18420"/>
    </ligand>
</feature>
<dbReference type="NCBIfam" id="TIGR02191">
    <property type="entry name" value="RNaseIII"/>
    <property type="match status" value="1"/>
</dbReference>
<dbReference type="GO" id="GO:0006397">
    <property type="term" value="P:mRNA processing"/>
    <property type="evidence" value="ECO:0007669"/>
    <property type="project" value="UniProtKB-UniRule"/>
</dbReference>
<dbReference type="Pfam" id="PF14622">
    <property type="entry name" value="Ribonucleas_3_3"/>
    <property type="match status" value="1"/>
</dbReference>
<dbReference type="PANTHER" id="PTHR11207">
    <property type="entry name" value="RIBONUCLEASE III"/>
    <property type="match status" value="1"/>
</dbReference>
<keyword evidence="9" id="KW-0460">Magnesium</keyword>
<evidence type="ECO:0000256" key="4">
    <source>
        <dbReference type="ARBA" id="ARBA00022664"/>
    </source>
</evidence>
<keyword evidence="9" id="KW-0963">Cytoplasm</keyword>
<comment type="function">
    <text evidence="9">Digests double-stranded RNA. Involved in the processing of primary rRNA transcript to yield the immediate precursors to the large and small rRNAs (23S and 16S). Processes some mRNAs, and tRNAs when they are encoded in the rRNA operon. Processes pre-crRNA and tracrRNA of type II CRISPR loci if present in the organism.</text>
</comment>
<keyword evidence="4 9" id="KW-0507">mRNA processing</keyword>
<reference evidence="12" key="1">
    <citation type="submission" date="2022-06" db="EMBL/GenBank/DDBJ databases">
        <title>CFH 74404 Thermomicrobiaceae sp.</title>
        <authorList>
            <person name="Ming H."/>
            <person name="Li W.-J."/>
            <person name="Zhao Z."/>
        </authorList>
    </citation>
    <scope>NUCLEOTIDE SEQUENCE</scope>
    <source>
        <strain evidence="12">CFH 74404</strain>
    </source>
</reference>
<dbReference type="GO" id="GO:0019843">
    <property type="term" value="F:rRNA binding"/>
    <property type="evidence" value="ECO:0007669"/>
    <property type="project" value="UniProtKB-KW"/>
</dbReference>
<feature type="domain" description="DRBM" evidence="10">
    <location>
        <begin position="180"/>
        <end position="249"/>
    </location>
</feature>
<protein>
    <recommendedName>
        <fullName evidence="9">Ribonuclease 3</fullName>
        <ecNumber evidence="9">3.1.26.3</ecNumber>
    </recommendedName>
    <alternativeName>
        <fullName evidence="9">Ribonuclease III</fullName>
        <shortName evidence="9">RNase III</shortName>
    </alternativeName>
</protein>
<keyword evidence="6 9" id="KW-0255">Endonuclease</keyword>
<dbReference type="GO" id="GO:0005737">
    <property type="term" value="C:cytoplasm"/>
    <property type="evidence" value="ECO:0007669"/>
    <property type="project" value="UniProtKB-SubCell"/>
</dbReference>
<dbReference type="GO" id="GO:0003725">
    <property type="term" value="F:double-stranded RNA binding"/>
    <property type="evidence" value="ECO:0007669"/>
    <property type="project" value="TreeGrafter"/>
</dbReference>
<evidence type="ECO:0000256" key="1">
    <source>
        <dbReference type="ARBA" id="ARBA00000109"/>
    </source>
</evidence>
<evidence type="ECO:0000256" key="2">
    <source>
        <dbReference type="ARBA" id="ARBA00010183"/>
    </source>
</evidence>
<dbReference type="PROSITE" id="PS50137">
    <property type="entry name" value="DS_RBD"/>
    <property type="match status" value="1"/>
</dbReference>
<evidence type="ECO:0000256" key="7">
    <source>
        <dbReference type="ARBA" id="ARBA00022801"/>
    </source>
</evidence>
<dbReference type="AlphaFoldDB" id="A0AA41WED3"/>
<comment type="catalytic activity">
    <reaction evidence="1 9">
        <text>Endonucleolytic cleavage to 5'-phosphomonoester.</text>
        <dbReference type="EC" id="3.1.26.3"/>
    </reaction>
</comment>
<dbReference type="HAMAP" id="MF_00104">
    <property type="entry name" value="RNase_III"/>
    <property type="match status" value="1"/>
</dbReference>
<feature type="active site" evidence="9">
    <location>
        <position position="69"/>
    </location>
</feature>
<dbReference type="GO" id="GO:0004525">
    <property type="term" value="F:ribonuclease III activity"/>
    <property type="evidence" value="ECO:0007669"/>
    <property type="project" value="UniProtKB-UniRule"/>
</dbReference>
<dbReference type="GO" id="GO:0006364">
    <property type="term" value="P:rRNA processing"/>
    <property type="evidence" value="ECO:0007669"/>
    <property type="project" value="UniProtKB-UniRule"/>
</dbReference>
<comment type="caution">
    <text evidence="9">Lacks conserved residue(s) required for the propagation of feature annotation.</text>
</comment>
<comment type="cofactor">
    <cofactor evidence="9">
        <name>Mg(2+)</name>
        <dbReference type="ChEBI" id="CHEBI:18420"/>
    </cofactor>
</comment>
<dbReference type="CDD" id="cd00593">
    <property type="entry name" value="RIBOc"/>
    <property type="match status" value="1"/>
</dbReference>
<evidence type="ECO:0000259" key="10">
    <source>
        <dbReference type="PROSITE" id="PS50137"/>
    </source>
</evidence>
<evidence type="ECO:0000313" key="12">
    <source>
        <dbReference type="EMBL" id="MCM8748490.1"/>
    </source>
</evidence>
<dbReference type="FunFam" id="1.10.1520.10:FF:000001">
    <property type="entry name" value="Ribonuclease 3"/>
    <property type="match status" value="1"/>
</dbReference>
<dbReference type="EMBL" id="JAMSLR010000003">
    <property type="protein sequence ID" value="MCM8748490.1"/>
    <property type="molecule type" value="Genomic_DNA"/>
</dbReference>
<comment type="subcellular location">
    <subcellularLocation>
        <location evidence="9">Cytoplasm</location>
    </subcellularLocation>
</comment>
<dbReference type="InterPro" id="IPR036389">
    <property type="entry name" value="RNase_III_sf"/>
</dbReference>
<feature type="active site" evidence="9">
    <location>
        <position position="142"/>
    </location>
</feature>
<dbReference type="InterPro" id="IPR000999">
    <property type="entry name" value="RNase_III_dom"/>
</dbReference>
<comment type="caution">
    <text evidence="12">The sequence shown here is derived from an EMBL/GenBank/DDBJ whole genome shotgun (WGS) entry which is preliminary data.</text>
</comment>
<evidence type="ECO:0000256" key="5">
    <source>
        <dbReference type="ARBA" id="ARBA00022722"/>
    </source>
</evidence>
<dbReference type="InterPro" id="IPR011907">
    <property type="entry name" value="RNase_III"/>
</dbReference>
<gene>
    <name evidence="9 12" type="primary">rnc</name>
    <name evidence="12" type="ORF">NET02_04980</name>
</gene>
<evidence type="ECO:0000256" key="8">
    <source>
        <dbReference type="ARBA" id="ARBA00022884"/>
    </source>
</evidence>
<dbReference type="SMART" id="SM00535">
    <property type="entry name" value="RIBOc"/>
    <property type="match status" value="1"/>
</dbReference>
<keyword evidence="9" id="KW-0479">Metal-binding</keyword>
<dbReference type="Gene3D" id="3.30.160.20">
    <property type="match status" value="1"/>
</dbReference>
<keyword evidence="8 9" id="KW-0694">RNA-binding</keyword>
<keyword evidence="9" id="KW-0819">tRNA processing</keyword>
<feature type="domain" description="RNase III" evidence="11">
    <location>
        <begin position="19"/>
        <end position="153"/>
    </location>
</feature>
<keyword evidence="5 9" id="KW-0540">Nuclease</keyword>
<accession>A0AA41WED3</accession>
<keyword evidence="7 9" id="KW-0378">Hydrolase</keyword>
<evidence type="ECO:0000256" key="9">
    <source>
        <dbReference type="HAMAP-Rule" id="MF_00104"/>
    </source>
</evidence>
<organism evidence="12 13">
    <name type="scientific">Thermalbibacter longus</name>
    <dbReference type="NCBI Taxonomy" id="2951981"/>
    <lineage>
        <taxon>Bacteria</taxon>
        <taxon>Pseudomonadati</taxon>
        <taxon>Thermomicrobiota</taxon>
        <taxon>Thermomicrobia</taxon>
        <taxon>Thermomicrobiales</taxon>
        <taxon>Thermomicrobiaceae</taxon>
        <taxon>Thermalbibacter</taxon>
    </lineage>
</organism>
<dbReference type="SMART" id="SM00358">
    <property type="entry name" value="DSRM"/>
    <property type="match status" value="1"/>
</dbReference>
<dbReference type="PROSITE" id="PS00517">
    <property type="entry name" value="RNASE_3_1"/>
    <property type="match status" value="1"/>
</dbReference>